<gene>
    <name evidence="2" type="ORF">PCOR1329_LOCUS80280</name>
</gene>
<proteinExistence type="predicted"/>
<reference evidence="2" key="1">
    <citation type="submission" date="2023-10" db="EMBL/GenBank/DDBJ databases">
        <authorList>
            <person name="Chen Y."/>
            <person name="Shah S."/>
            <person name="Dougan E. K."/>
            <person name="Thang M."/>
            <person name="Chan C."/>
        </authorList>
    </citation>
    <scope>NUCLEOTIDE SEQUENCE [LARGE SCALE GENOMIC DNA]</scope>
</reference>
<evidence type="ECO:0000313" key="3">
    <source>
        <dbReference type="Proteomes" id="UP001189429"/>
    </source>
</evidence>
<evidence type="ECO:0000256" key="1">
    <source>
        <dbReference type="SAM" id="MobiDB-lite"/>
    </source>
</evidence>
<evidence type="ECO:0000313" key="2">
    <source>
        <dbReference type="EMBL" id="CAK0904172.1"/>
    </source>
</evidence>
<keyword evidence="3" id="KW-1185">Reference proteome</keyword>
<organism evidence="2 3">
    <name type="scientific">Prorocentrum cordatum</name>
    <dbReference type="NCBI Taxonomy" id="2364126"/>
    <lineage>
        <taxon>Eukaryota</taxon>
        <taxon>Sar</taxon>
        <taxon>Alveolata</taxon>
        <taxon>Dinophyceae</taxon>
        <taxon>Prorocentrales</taxon>
        <taxon>Prorocentraceae</taxon>
        <taxon>Prorocentrum</taxon>
    </lineage>
</organism>
<dbReference type="Proteomes" id="UP001189429">
    <property type="component" value="Unassembled WGS sequence"/>
</dbReference>
<feature type="compositionally biased region" description="Pro residues" evidence="1">
    <location>
        <begin position="1"/>
        <end position="13"/>
    </location>
</feature>
<accession>A0ABN9XVQ2</accession>
<sequence length="119" mass="13115">MAPFGIQPPPTSSTPPRGSPALLRRRGRAARRRDILQLRARPCCAVETWGRVDGRLGGLLDDLAVLAAHRQRERGLLPTRWRAKWRTQISVQLALGVSRALLDALPAGVKPCGPLRSRE</sequence>
<dbReference type="EMBL" id="CAUYUJ010021365">
    <property type="protein sequence ID" value="CAK0904172.1"/>
    <property type="molecule type" value="Genomic_DNA"/>
</dbReference>
<name>A0ABN9XVQ2_9DINO</name>
<comment type="caution">
    <text evidence="2">The sequence shown here is derived from an EMBL/GenBank/DDBJ whole genome shotgun (WGS) entry which is preliminary data.</text>
</comment>
<feature type="region of interest" description="Disordered" evidence="1">
    <location>
        <begin position="1"/>
        <end position="26"/>
    </location>
</feature>
<protein>
    <submittedName>
        <fullName evidence="2">Uncharacterized protein</fullName>
    </submittedName>
</protein>